<evidence type="ECO:0000313" key="3">
    <source>
        <dbReference type="Proteomes" id="UP001516400"/>
    </source>
</evidence>
<dbReference type="EMBL" id="JABFTP020000021">
    <property type="protein sequence ID" value="KAL3268917.1"/>
    <property type="molecule type" value="Genomic_DNA"/>
</dbReference>
<keyword evidence="3" id="KW-1185">Reference proteome</keyword>
<feature type="transmembrane region" description="Helical" evidence="1">
    <location>
        <begin position="96"/>
        <end position="116"/>
    </location>
</feature>
<evidence type="ECO:0000256" key="1">
    <source>
        <dbReference type="SAM" id="Phobius"/>
    </source>
</evidence>
<reference evidence="2 3" key="1">
    <citation type="journal article" date="2021" name="BMC Biol.">
        <title>Horizontally acquired antibacterial genes associated with adaptive radiation of ladybird beetles.</title>
        <authorList>
            <person name="Li H.S."/>
            <person name="Tang X.F."/>
            <person name="Huang Y.H."/>
            <person name="Xu Z.Y."/>
            <person name="Chen M.L."/>
            <person name="Du X.Y."/>
            <person name="Qiu B.Y."/>
            <person name="Chen P.T."/>
            <person name="Zhang W."/>
            <person name="Slipinski A."/>
            <person name="Escalona H.E."/>
            <person name="Waterhouse R.M."/>
            <person name="Zwick A."/>
            <person name="Pang H."/>
        </authorList>
    </citation>
    <scope>NUCLEOTIDE SEQUENCE [LARGE SCALE GENOMIC DNA]</scope>
    <source>
        <strain evidence="2">SYSU2018</strain>
    </source>
</reference>
<sequence length="130" mass="15503">MQHFREFSWDIVLREADVSRAYDAFNGVIRSRMDLIFPEKTRPKRSSVTVASITRGNRVSCKKNKRVLYEGVRSGWVSDEYYKKYVKIFKQVIEQYYTYIFILFVLDIGINVYKFLYVTRSTPNGYILIQ</sequence>
<gene>
    <name evidence="2" type="ORF">HHI36_008004</name>
</gene>
<keyword evidence="1" id="KW-1133">Transmembrane helix</keyword>
<keyword evidence="1" id="KW-0812">Transmembrane</keyword>
<organism evidence="2 3">
    <name type="scientific">Cryptolaemus montrouzieri</name>
    <dbReference type="NCBI Taxonomy" id="559131"/>
    <lineage>
        <taxon>Eukaryota</taxon>
        <taxon>Metazoa</taxon>
        <taxon>Ecdysozoa</taxon>
        <taxon>Arthropoda</taxon>
        <taxon>Hexapoda</taxon>
        <taxon>Insecta</taxon>
        <taxon>Pterygota</taxon>
        <taxon>Neoptera</taxon>
        <taxon>Endopterygota</taxon>
        <taxon>Coleoptera</taxon>
        <taxon>Polyphaga</taxon>
        <taxon>Cucujiformia</taxon>
        <taxon>Coccinelloidea</taxon>
        <taxon>Coccinellidae</taxon>
        <taxon>Scymninae</taxon>
        <taxon>Scymnini</taxon>
        <taxon>Cryptolaemus</taxon>
    </lineage>
</organism>
<dbReference type="AlphaFoldDB" id="A0ABD2MRR6"/>
<keyword evidence="1" id="KW-0472">Membrane</keyword>
<proteinExistence type="predicted"/>
<protein>
    <submittedName>
        <fullName evidence="2">Uncharacterized protein</fullName>
    </submittedName>
</protein>
<accession>A0ABD2MRR6</accession>
<name>A0ABD2MRR6_9CUCU</name>
<evidence type="ECO:0000313" key="2">
    <source>
        <dbReference type="EMBL" id="KAL3268917.1"/>
    </source>
</evidence>
<comment type="caution">
    <text evidence="2">The sequence shown here is derived from an EMBL/GenBank/DDBJ whole genome shotgun (WGS) entry which is preliminary data.</text>
</comment>
<dbReference type="Proteomes" id="UP001516400">
    <property type="component" value="Unassembled WGS sequence"/>
</dbReference>